<keyword evidence="2" id="KW-1185">Reference proteome</keyword>
<dbReference type="STRING" id="1058.SAMN05421783_1149"/>
<dbReference type="Proteomes" id="UP000198816">
    <property type="component" value="Unassembled WGS sequence"/>
</dbReference>
<reference evidence="2" key="1">
    <citation type="submission" date="2016-10" db="EMBL/GenBank/DDBJ databases">
        <authorList>
            <person name="Varghese N."/>
            <person name="Submissions S."/>
        </authorList>
    </citation>
    <scope>NUCLEOTIDE SEQUENCE [LARGE SCALE GENOMIC DNA]</scope>
    <source>
        <strain evidence="2">DSM 217</strain>
    </source>
</reference>
<evidence type="ECO:0000313" key="1">
    <source>
        <dbReference type="EMBL" id="SDX09520.1"/>
    </source>
</evidence>
<dbReference type="RefSeq" id="WP_093033675.1">
    <property type="nucleotide sequence ID" value="NZ_FNNZ01000014.1"/>
</dbReference>
<dbReference type="OrthoDB" id="5764209at2"/>
<evidence type="ECO:0000313" key="2">
    <source>
        <dbReference type="Proteomes" id="UP000198816"/>
    </source>
</evidence>
<proteinExistence type="predicted"/>
<dbReference type="AlphaFoldDB" id="A0A1H2YWE3"/>
<protein>
    <submittedName>
        <fullName evidence="1">Uncharacterized protein</fullName>
    </submittedName>
</protein>
<name>A0A1H2YWE3_THIRO</name>
<organism evidence="1 2">
    <name type="scientific">Thiocapsa roseopersicina</name>
    <dbReference type="NCBI Taxonomy" id="1058"/>
    <lineage>
        <taxon>Bacteria</taxon>
        <taxon>Pseudomonadati</taxon>
        <taxon>Pseudomonadota</taxon>
        <taxon>Gammaproteobacteria</taxon>
        <taxon>Chromatiales</taxon>
        <taxon>Chromatiaceae</taxon>
        <taxon>Thiocapsa</taxon>
    </lineage>
</organism>
<dbReference type="EMBL" id="FNNZ01000014">
    <property type="protein sequence ID" value="SDX09520.1"/>
    <property type="molecule type" value="Genomic_DNA"/>
</dbReference>
<gene>
    <name evidence="1" type="ORF">SAMN05421783_1149</name>
</gene>
<accession>A0A1H2YWE3</accession>
<sequence>MRFTPQTGPNGTHSCRLSFRCAAAAAAVVAVLGGSPISAEPVRSDPETGAATYETQAHGVGLSLTQLLPDQVRAFYVARGFDLADADVFADACVYMTVLRNDTAPGELDFRLSEWSIHHDEEVRPLPPLDDWLAQWAARGVPDSARLAFRWAQFPSEQSYAPGEWNQGMLAMGLPPGSRFDLIARWTIADQTYEGRLDDVRCTD</sequence>